<feature type="binding site" evidence="1">
    <location>
        <position position="220"/>
    </location>
    <ligand>
        <name>Mg(2+)</name>
        <dbReference type="ChEBI" id="CHEBI:18420"/>
        <label>5</label>
    </ligand>
</feature>
<keyword evidence="1" id="KW-0784">Thiamine biosynthesis</keyword>
<feature type="binding site" evidence="1">
    <location>
        <position position="74"/>
    </location>
    <ligand>
        <name>Mg(2+)</name>
        <dbReference type="ChEBI" id="CHEBI:18420"/>
        <label>3</label>
    </ligand>
</feature>
<feature type="domain" description="PurM-like N-terminal" evidence="2">
    <location>
        <begin position="28"/>
        <end position="137"/>
    </location>
</feature>
<feature type="binding site" evidence="1">
    <location>
        <begin position="120"/>
        <end position="121"/>
    </location>
    <ligand>
        <name>ATP</name>
        <dbReference type="ChEBI" id="CHEBI:30616"/>
    </ligand>
</feature>
<dbReference type="Gene3D" id="3.30.1330.10">
    <property type="entry name" value="PurM-like, N-terminal domain"/>
    <property type="match status" value="1"/>
</dbReference>
<dbReference type="NCBIfam" id="TIGR01379">
    <property type="entry name" value="thiL"/>
    <property type="match status" value="1"/>
</dbReference>
<feature type="binding site" evidence="1">
    <location>
        <position position="144"/>
    </location>
    <ligand>
        <name>ATP</name>
        <dbReference type="ChEBI" id="CHEBI:30616"/>
    </ligand>
</feature>
<feature type="binding site" evidence="1">
    <location>
        <position position="53"/>
    </location>
    <ligand>
        <name>substrate</name>
    </ligand>
</feature>
<keyword evidence="1" id="KW-0067">ATP-binding</keyword>
<protein>
    <recommendedName>
        <fullName evidence="1">Thiamine-monophosphate kinase</fullName>
        <shortName evidence="1">TMP kinase</shortName>
        <shortName evidence="1">Thiamine-phosphate kinase</shortName>
        <ecNumber evidence="1">2.7.4.16</ecNumber>
    </recommendedName>
</protein>
<dbReference type="AlphaFoldDB" id="A0A401HPY7"/>
<dbReference type="GO" id="GO:0005524">
    <property type="term" value="F:ATP binding"/>
    <property type="evidence" value="ECO:0007669"/>
    <property type="project" value="UniProtKB-UniRule"/>
</dbReference>
<reference evidence="3 4" key="1">
    <citation type="journal article" date="2019" name="Int. J. Syst. Evol. Microbiol.">
        <title>Methanofervidicoccus abyssi gen. nov., sp. nov., a hydrogenotrophic methanogen, isolated from a hydrothermal vent chimney in the Mid-Cayman Spreading Center, the Caribbean Sea.</title>
        <authorList>
            <person name="Sakai S."/>
            <person name="Takaki Y."/>
            <person name="Miyazaki M."/>
            <person name="Ogawara M."/>
            <person name="Yanagawa K."/>
            <person name="Miyazaki J."/>
            <person name="Takai K."/>
        </authorList>
    </citation>
    <scope>NUCLEOTIDE SEQUENCE [LARGE SCALE GENOMIC DNA]</scope>
    <source>
        <strain evidence="3 4">HHB</strain>
    </source>
</reference>
<feature type="binding site" evidence="1">
    <location>
        <position position="316"/>
    </location>
    <ligand>
        <name>substrate</name>
    </ligand>
</feature>
<dbReference type="Gene3D" id="3.90.650.10">
    <property type="entry name" value="PurM-like C-terminal domain"/>
    <property type="match status" value="1"/>
</dbReference>
<dbReference type="CDD" id="cd02194">
    <property type="entry name" value="ThiL"/>
    <property type="match status" value="1"/>
</dbReference>
<keyword evidence="4" id="KW-1185">Reference proteome</keyword>
<dbReference type="EMBL" id="BFAX01000003">
    <property type="protein sequence ID" value="GBF36283.1"/>
    <property type="molecule type" value="Genomic_DNA"/>
</dbReference>
<dbReference type="SUPFAM" id="SSF56042">
    <property type="entry name" value="PurM C-terminal domain-like"/>
    <property type="match status" value="1"/>
</dbReference>
<feature type="binding site" evidence="1">
    <location>
        <position position="45"/>
    </location>
    <ligand>
        <name>Mg(2+)</name>
        <dbReference type="ChEBI" id="CHEBI:18420"/>
        <label>1</label>
    </ligand>
</feature>
<feature type="binding site" evidence="1">
    <location>
        <position position="219"/>
    </location>
    <ligand>
        <name>ATP</name>
        <dbReference type="ChEBI" id="CHEBI:30616"/>
    </ligand>
</feature>
<comment type="pathway">
    <text evidence="1">Cofactor biosynthesis; thiamine diphosphate biosynthesis; thiamine diphosphate from thiamine phosphate: step 1/1.</text>
</comment>
<feature type="binding site" evidence="1">
    <location>
        <position position="121"/>
    </location>
    <ligand>
        <name>Mg(2+)</name>
        <dbReference type="ChEBI" id="CHEBI:18420"/>
        <label>1</label>
    </ligand>
</feature>
<dbReference type="PIRSF" id="PIRSF005303">
    <property type="entry name" value="Thiam_monoph_kin"/>
    <property type="match status" value="1"/>
</dbReference>
<comment type="caution">
    <text evidence="3">The sequence shown here is derived from an EMBL/GenBank/DDBJ whole genome shotgun (WGS) entry which is preliminary data.</text>
</comment>
<dbReference type="PANTHER" id="PTHR30270">
    <property type="entry name" value="THIAMINE-MONOPHOSPHATE KINASE"/>
    <property type="match status" value="1"/>
</dbReference>
<feature type="binding site" evidence="1">
    <location>
        <position position="46"/>
    </location>
    <ligand>
        <name>Mg(2+)</name>
        <dbReference type="ChEBI" id="CHEBI:18420"/>
        <label>1</label>
    </ligand>
</feature>
<dbReference type="GO" id="GO:0009229">
    <property type="term" value="P:thiamine diphosphate biosynthetic process"/>
    <property type="evidence" value="ECO:0007669"/>
    <property type="project" value="UniProtKB-UniRule"/>
</dbReference>
<dbReference type="Pfam" id="PF00586">
    <property type="entry name" value="AIRS"/>
    <property type="match status" value="1"/>
</dbReference>
<keyword evidence="1" id="KW-0479">Metal-binding</keyword>
<dbReference type="InterPro" id="IPR006283">
    <property type="entry name" value="ThiL-like"/>
</dbReference>
<evidence type="ECO:0000259" key="2">
    <source>
        <dbReference type="Pfam" id="PF00586"/>
    </source>
</evidence>
<feature type="binding site" evidence="1">
    <location>
        <position position="267"/>
    </location>
    <ligand>
        <name>substrate</name>
    </ligand>
</feature>
<proteinExistence type="inferred from homology"/>
<comment type="miscellaneous">
    <text evidence="1">Reaction mechanism of ThiL seems to utilize a direct, inline transfer of the gamma-phosphate of ATP to TMP rather than a phosphorylated enzyme intermediate.</text>
</comment>
<feature type="binding site" evidence="1">
    <location>
        <position position="30"/>
    </location>
    <ligand>
        <name>Mg(2+)</name>
        <dbReference type="ChEBI" id="CHEBI:18420"/>
        <label>4</label>
    </ligand>
</feature>
<evidence type="ECO:0000313" key="4">
    <source>
        <dbReference type="Proteomes" id="UP000290527"/>
    </source>
</evidence>
<feature type="binding site" evidence="1">
    <location>
        <position position="30"/>
    </location>
    <ligand>
        <name>Mg(2+)</name>
        <dbReference type="ChEBI" id="CHEBI:18420"/>
        <label>3</label>
    </ligand>
</feature>
<keyword evidence="1" id="KW-0460">Magnesium</keyword>
<name>A0A401HPY7_9EURY</name>
<keyword evidence="1 3" id="KW-0418">Kinase</keyword>
<comment type="function">
    <text evidence="1">Catalyzes the ATP-dependent phosphorylation of thiamine-monophosphate (TMP) to form thiamine-pyrophosphate (TPP), the active form of vitamin B1.</text>
</comment>
<dbReference type="InterPro" id="IPR036676">
    <property type="entry name" value="PurM-like_C_sf"/>
</dbReference>
<dbReference type="Proteomes" id="UP000290527">
    <property type="component" value="Unassembled WGS sequence"/>
</dbReference>
<keyword evidence="1 3" id="KW-0808">Transferase</keyword>
<keyword evidence="1" id="KW-0547">Nucleotide-binding</keyword>
<dbReference type="HAMAP" id="MF_02128">
    <property type="entry name" value="TMP_kinase"/>
    <property type="match status" value="1"/>
</dbReference>
<feature type="binding site" evidence="1">
    <location>
        <position position="74"/>
    </location>
    <ligand>
        <name>Mg(2+)</name>
        <dbReference type="ChEBI" id="CHEBI:18420"/>
        <label>4</label>
    </ligand>
</feature>
<organism evidence="3 4">
    <name type="scientific">Methanofervidicoccus abyssi</name>
    <dbReference type="NCBI Taxonomy" id="2082189"/>
    <lineage>
        <taxon>Archaea</taxon>
        <taxon>Methanobacteriati</taxon>
        <taxon>Methanobacteriota</taxon>
        <taxon>Methanomada group</taxon>
        <taxon>Methanococci</taxon>
        <taxon>Methanococcales</taxon>
        <taxon>Methanofervidicoccus</taxon>
    </lineage>
</organism>
<dbReference type="UniPathway" id="UPA00060">
    <property type="reaction ID" value="UER00142"/>
</dbReference>
<dbReference type="InterPro" id="IPR016188">
    <property type="entry name" value="PurM-like_N"/>
</dbReference>
<gene>
    <name evidence="1" type="primary">thiL</name>
    <name evidence="3" type="ORF">MHHB_P0513</name>
</gene>
<dbReference type="InterPro" id="IPR036921">
    <property type="entry name" value="PurM-like_N_sf"/>
</dbReference>
<comment type="caution">
    <text evidence="1">Lacks conserved residue(s) required for the propagation of feature annotation.</text>
</comment>
<dbReference type="SUPFAM" id="SSF55326">
    <property type="entry name" value="PurM N-terminal domain-like"/>
    <property type="match status" value="1"/>
</dbReference>
<dbReference type="GO" id="GO:0000287">
    <property type="term" value="F:magnesium ion binding"/>
    <property type="evidence" value="ECO:0007669"/>
    <property type="project" value="UniProtKB-UniRule"/>
</dbReference>
<sequence>MMKITELDVIKTIMDNITYRGDVVKGIGDDCAVFKLGNTYLTVTTDMMFRSTHFPDILTPFQIGMRVITATVSDICAMCARPLGIVVSMGLPTVERGFLLELIKGIDYACRKYSCPIVGGDTNRGKELILCGTAIGVTDNPVYRGGKVGEDIMVTYDIGRVYCALEILKMKEKGVISRKTFYDLWEEYPNIMKKLVEPIARVREGLLLNKYVSSCCDISDGLKKELFYIGNFEISSKKLLRVVPKDVIEFCDRFQIDPIHAALNSGEEFELLFTTKRCDDIFEVLRSECEGEAKKIGKVIEEGYYIDGEELEFGGYIHSWE</sequence>
<comment type="similarity">
    <text evidence="1">Belongs to the thiamine-monophosphate kinase family.</text>
</comment>
<evidence type="ECO:0000256" key="1">
    <source>
        <dbReference type="HAMAP-Rule" id="MF_02128"/>
    </source>
</evidence>
<dbReference type="EC" id="2.7.4.16" evidence="1"/>
<comment type="catalytic activity">
    <reaction evidence="1">
        <text>thiamine phosphate + ATP = thiamine diphosphate + ADP</text>
        <dbReference type="Rhea" id="RHEA:15913"/>
        <dbReference type="ChEBI" id="CHEBI:30616"/>
        <dbReference type="ChEBI" id="CHEBI:37575"/>
        <dbReference type="ChEBI" id="CHEBI:58937"/>
        <dbReference type="ChEBI" id="CHEBI:456216"/>
        <dbReference type="EC" id="2.7.4.16"/>
    </reaction>
</comment>
<feature type="binding site" evidence="1">
    <location>
        <position position="46"/>
    </location>
    <ligand>
        <name>Mg(2+)</name>
        <dbReference type="ChEBI" id="CHEBI:18420"/>
        <label>2</label>
    </ligand>
</feature>
<dbReference type="GO" id="GO:0009030">
    <property type="term" value="F:thiamine-phosphate kinase activity"/>
    <property type="evidence" value="ECO:0007669"/>
    <property type="project" value="UniProtKB-UniRule"/>
</dbReference>
<feature type="binding site" evidence="1">
    <location>
        <position position="74"/>
    </location>
    <ligand>
        <name>Mg(2+)</name>
        <dbReference type="ChEBI" id="CHEBI:18420"/>
        <label>2</label>
    </ligand>
</feature>
<dbReference type="PANTHER" id="PTHR30270:SF3">
    <property type="entry name" value="THIAMINE-MONOPHOSPHATE KINASE"/>
    <property type="match status" value="1"/>
</dbReference>
<dbReference type="GO" id="GO:0009228">
    <property type="term" value="P:thiamine biosynthetic process"/>
    <property type="evidence" value="ECO:0007669"/>
    <property type="project" value="UniProtKB-KW"/>
</dbReference>
<accession>A0A401HPY7</accession>
<evidence type="ECO:0000313" key="3">
    <source>
        <dbReference type="EMBL" id="GBF36283.1"/>
    </source>
</evidence>
<feature type="binding site" evidence="1">
    <location>
        <position position="217"/>
    </location>
    <ligand>
        <name>Mg(2+)</name>
        <dbReference type="ChEBI" id="CHEBI:18420"/>
        <label>3</label>
    </ligand>
</feature>
<feature type="binding site" evidence="1">
    <location>
        <position position="44"/>
    </location>
    <ligand>
        <name>Mg(2+)</name>
        <dbReference type="ChEBI" id="CHEBI:18420"/>
        <label>4</label>
    </ligand>
</feature>